<dbReference type="EMBL" id="RXIC02000019">
    <property type="protein sequence ID" value="KAB1225371.1"/>
    <property type="molecule type" value="Genomic_DNA"/>
</dbReference>
<reference evidence="2 3" key="1">
    <citation type="journal article" date="2019" name="Plant Biotechnol. J.">
        <title>The red bayberry genome and genetic basis of sex determination.</title>
        <authorList>
            <person name="Jia H.M."/>
            <person name="Jia H.J."/>
            <person name="Cai Q.L."/>
            <person name="Wang Y."/>
            <person name="Zhao H.B."/>
            <person name="Yang W.F."/>
            <person name="Wang G.Y."/>
            <person name="Li Y.H."/>
            <person name="Zhan D.L."/>
            <person name="Shen Y.T."/>
            <person name="Niu Q.F."/>
            <person name="Chang L."/>
            <person name="Qiu J."/>
            <person name="Zhao L."/>
            <person name="Xie H.B."/>
            <person name="Fu W.Y."/>
            <person name="Jin J."/>
            <person name="Li X.W."/>
            <person name="Jiao Y."/>
            <person name="Zhou C.C."/>
            <person name="Tu T."/>
            <person name="Chai C.Y."/>
            <person name="Gao J.L."/>
            <person name="Fan L.J."/>
            <person name="van de Weg E."/>
            <person name="Wang J.Y."/>
            <person name="Gao Z.S."/>
        </authorList>
    </citation>
    <scope>NUCLEOTIDE SEQUENCE [LARGE SCALE GENOMIC DNA]</scope>
    <source>
        <tissue evidence="2">Leaves</tissue>
    </source>
</reference>
<evidence type="ECO:0000256" key="1">
    <source>
        <dbReference type="SAM" id="MobiDB-lite"/>
    </source>
</evidence>
<feature type="region of interest" description="Disordered" evidence="1">
    <location>
        <begin position="45"/>
        <end position="64"/>
    </location>
</feature>
<protein>
    <submittedName>
        <fullName evidence="2">Uncharacterized protein</fullName>
    </submittedName>
</protein>
<feature type="compositionally biased region" description="Polar residues" evidence="1">
    <location>
        <begin position="46"/>
        <end position="64"/>
    </location>
</feature>
<name>A0A6A1WJI4_9ROSI</name>
<keyword evidence="3" id="KW-1185">Reference proteome</keyword>
<dbReference type="AlphaFoldDB" id="A0A6A1WJI4"/>
<gene>
    <name evidence="2" type="ORF">CJ030_MR1G015689</name>
</gene>
<accession>A0A6A1WJI4</accession>
<comment type="caution">
    <text evidence="2">The sequence shown here is derived from an EMBL/GenBank/DDBJ whole genome shotgun (WGS) entry which is preliminary data.</text>
</comment>
<evidence type="ECO:0000313" key="3">
    <source>
        <dbReference type="Proteomes" id="UP000516437"/>
    </source>
</evidence>
<evidence type="ECO:0000313" key="2">
    <source>
        <dbReference type="EMBL" id="KAB1225371.1"/>
    </source>
</evidence>
<sequence>MVYRLSDEGVKGAESDPLLIHPRKPQCLVARETRSTQLCYKDKQTTNDAMTPHSSHNISSTSCT</sequence>
<dbReference type="Proteomes" id="UP000516437">
    <property type="component" value="Chromosome 1"/>
</dbReference>
<organism evidence="2 3">
    <name type="scientific">Morella rubra</name>
    <name type="common">Chinese bayberry</name>
    <dbReference type="NCBI Taxonomy" id="262757"/>
    <lineage>
        <taxon>Eukaryota</taxon>
        <taxon>Viridiplantae</taxon>
        <taxon>Streptophyta</taxon>
        <taxon>Embryophyta</taxon>
        <taxon>Tracheophyta</taxon>
        <taxon>Spermatophyta</taxon>
        <taxon>Magnoliopsida</taxon>
        <taxon>eudicotyledons</taxon>
        <taxon>Gunneridae</taxon>
        <taxon>Pentapetalae</taxon>
        <taxon>rosids</taxon>
        <taxon>fabids</taxon>
        <taxon>Fagales</taxon>
        <taxon>Myricaceae</taxon>
        <taxon>Morella</taxon>
    </lineage>
</organism>
<proteinExistence type="predicted"/>